<dbReference type="InterPro" id="IPR011004">
    <property type="entry name" value="Trimer_LpxA-like_sf"/>
</dbReference>
<dbReference type="Pfam" id="PF00132">
    <property type="entry name" value="Hexapep"/>
    <property type="match status" value="1"/>
</dbReference>
<dbReference type="Proteomes" id="UP001597201">
    <property type="component" value="Unassembled WGS sequence"/>
</dbReference>
<evidence type="ECO:0000313" key="1">
    <source>
        <dbReference type="EMBL" id="MFD1316098.1"/>
    </source>
</evidence>
<protein>
    <submittedName>
        <fullName evidence="1">DapH/DapD/GlmU-related protein</fullName>
    </submittedName>
</protein>
<dbReference type="PANTHER" id="PTHR23416:SF78">
    <property type="entry name" value="LIPOPOLYSACCHARIDE BIOSYNTHESIS O-ACETYL TRANSFERASE WBBJ-RELATED"/>
    <property type="match status" value="1"/>
</dbReference>
<dbReference type="InterPro" id="IPR001451">
    <property type="entry name" value="Hexapep"/>
</dbReference>
<evidence type="ECO:0000313" key="2">
    <source>
        <dbReference type="Proteomes" id="UP001597201"/>
    </source>
</evidence>
<sequence>MHSGNHKFKEPNKNINNQGFNFKNITVEVDVWIAARCTILSGVNIGKGSVIAAGSVITKDIQPYSVVAGVPGKIIAKRK</sequence>
<proteinExistence type="predicted"/>
<dbReference type="RefSeq" id="WP_377178894.1">
    <property type="nucleotide sequence ID" value="NZ_JBHTMY010000003.1"/>
</dbReference>
<gene>
    <name evidence="1" type="ORF">ACFQ39_10750</name>
</gene>
<dbReference type="SUPFAM" id="SSF51161">
    <property type="entry name" value="Trimeric LpxA-like enzymes"/>
    <property type="match status" value="1"/>
</dbReference>
<dbReference type="PANTHER" id="PTHR23416">
    <property type="entry name" value="SIALIC ACID SYNTHASE-RELATED"/>
    <property type="match status" value="1"/>
</dbReference>
<accession>A0ABW3Y4C8</accession>
<dbReference type="Gene3D" id="2.160.10.10">
    <property type="entry name" value="Hexapeptide repeat proteins"/>
    <property type="match status" value="1"/>
</dbReference>
<name>A0ABW3Y4C8_9FLAO</name>
<comment type="caution">
    <text evidence="1">The sequence shown here is derived from an EMBL/GenBank/DDBJ whole genome shotgun (WGS) entry which is preliminary data.</text>
</comment>
<keyword evidence="2" id="KW-1185">Reference proteome</keyword>
<dbReference type="InterPro" id="IPR051159">
    <property type="entry name" value="Hexapeptide_acetyltransf"/>
</dbReference>
<organism evidence="1 2">
    <name type="scientific">Namhaeicola litoreus</name>
    <dbReference type="NCBI Taxonomy" id="1052145"/>
    <lineage>
        <taxon>Bacteria</taxon>
        <taxon>Pseudomonadati</taxon>
        <taxon>Bacteroidota</taxon>
        <taxon>Flavobacteriia</taxon>
        <taxon>Flavobacteriales</taxon>
        <taxon>Flavobacteriaceae</taxon>
        <taxon>Namhaeicola</taxon>
    </lineage>
</organism>
<reference evidence="2" key="1">
    <citation type="journal article" date="2019" name="Int. J. Syst. Evol. Microbiol.">
        <title>The Global Catalogue of Microorganisms (GCM) 10K type strain sequencing project: providing services to taxonomists for standard genome sequencing and annotation.</title>
        <authorList>
            <consortium name="The Broad Institute Genomics Platform"/>
            <consortium name="The Broad Institute Genome Sequencing Center for Infectious Disease"/>
            <person name="Wu L."/>
            <person name="Ma J."/>
        </authorList>
    </citation>
    <scope>NUCLEOTIDE SEQUENCE [LARGE SCALE GENOMIC DNA]</scope>
    <source>
        <strain evidence="2">CCUG 61485</strain>
    </source>
</reference>
<dbReference type="EMBL" id="JBHTMY010000003">
    <property type="protein sequence ID" value="MFD1316098.1"/>
    <property type="molecule type" value="Genomic_DNA"/>
</dbReference>